<dbReference type="PANTHER" id="PTHR43476">
    <property type="entry name" value="3-(3-HYDROXY-PHENYL)PROPIONATE/3-HYDROXYCINNAMIC ACID HYDROXYLASE"/>
    <property type="match status" value="1"/>
</dbReference>
<accession>A0A366H9M7</accession>
<dbReference type="InterPro" id="IPR036188">
    <property type="entry name" value="FAD/NAD-bd_sf"/>
</dbReference>
<dbReference type="GO" id="GO:0071949">
    <property type="term" value="F:FAD binding"/>
    <property type="evidence" value="ECO:0007669"/>
    <property type="project" value="InterPro"/>
</dbReference>
<dbReference type="Pfam" id="PF01494">
    <property type="entry name" value="FAD_binding_3"/>
    <property type="match status" value="1"/>
</dbReference>
<evidence type="ECO:0000313" key="3">
    <source>
        <dbReference type="EMBL" id="RBP38527.1"/>
    </source>
</evidence>
<reference evidence="3 4" key="1">
    <citation type="submission" date="2018-06" db="EMBL/GenBank/DDBJ databases">
        <title>Genomic Encyclopedia of Type Strains, Phase IV (KMG-IV): sequencing the most valuable type-strain genomes for metagenomic binning, comparative biology and taxonomic classification.</title>
        <authorList>
            <person name="Goeker M."/>
        </authorList>
    </citation>
    <scope>NUCLEOTIDE SEQUENCE [LARGE SCALE GENOMIC DNA]</scope>
    <source>
        <strain evidence="3 4">DSM 25532</strain>
    </source>
</reference>
<dbReference type="PRINTS" id="PR00420">
    <property type="entry name" value="RNGMNOXGNASE"/>
</dbReference>
<dbReference type="SUPFAM" id="SSF51905">
    <property type="entry name" value="FAD/NAD(P)-binding domain"/>
    <property type="match status" value="1"/>
</dbReference>
<name>A0A366H9M7_9BACT</name>
<gene>
    <name evidence="3" type="ORF">DES53_11145</name>
</gene>
<dbReference type="AlphaFoldDB" id="A0A366H9M7"/>
<keyword evidence="4" id="KW-1185">Reference proteome</keyword>
<proteinExistence type="predicted"/>
<comment type="caution">
    <text evidence="3">The sequence shown here is derived from an EMBL/GenBank/DDBJ whole genome shotgun (WGS) entry which is preliminary data.</text>
</comment>
<keyword evidence="1" id="KW-0560">Oxidoreductase</keyword>
<dbReference type="InterPro" id="IPR050631">
    <property type="entry name" value="PheA/TfdB_FAD_monoxygenase"/>
</dbReference>
<protein>
    <submittedName>
        <fullName evidence="3">2-polyprenyl-6-methoxyphenol hydroxylase-like FAD-dependent oxidoreductase</fullName>
    </submittedName>
</protein>
<dbReference type="EMBL" id="QNRR01000011">
    <property type="protein sequence ID" value="RBP38527.1"/>
    <property type="molecule type" value="Genomic_DNA"/>
</dbReference>
<dbReference type="Gene3D" id="3.30.70.2450">
    <property type="match status" value="1"/>
</dbReference>
<feature type="domain" description="FAD-binding" evidence="2">
    <location>
        <begin position="12"/>
        <end position="339"/>
    </location>
</feature>
<organism evidence="3 4">
    <name type="scientific">Roseimicrobium gellanilyticum</name>
    <dbReference type="NCBI Taxonomy" id="748857"/>
    <lineage>
        <taxon>Bacteria</taxon>
        <taxon>Pseudomonadati</taxon>
        <taxon>Verrucomicrobiota</taxon>
        <taxon>Verrucomicrobiia</taxon>
        <taxon>Verrucomicrobiales</taxon>
        <taxon>Verrucomicrobiaceae</taxon>
        <taxon>Roseimicrobium</taxon>
    </lineage>
</organism>
<evidence type="ECO:0000259" key="2">
    <source>
        <dbReference type="Pfam" id="PF01494"/>
    </source>
</evidence>
<sequence>MQNTRPPRPQFDCEVAIVGAGPVGLLLANLLGDAGIRTLVLEKRADLPGSSQAIGITPPSLAILSKIRLAEKFVARGIPIRDVFVHGDQGLVGCCSFRRIPGDHPFVLSLPQRLSMSLLEEKLRSCDSVRLVRNAAVTGISPQEDHVTLQTNGIGGITAAFAVGCDGHRSAIRELMGVRTRAHTYACHFVMGDFTGHSGMGDDGHVFFTEEGAVESFPLPDGLRRWIVQTHSPMEWTPPEFISAMVRQRTGVNLDAGQQINQTWFTPKRLDCHAYVSSRAILCGDAAHVMSPIGGQGMNVGFADAAMLVDVLKQVLRRDGDVKALLSTYEKVRKREAAIAANRAAGGMWLGTRRGFFLSRARGVLMRGVLLGFMHDVVSEHYAMMHSP</sequence>
<evidence type="ECO:0000256" key="1">
    <source>
        <dbReference type="ARBA" id="ARBA00023002"/>
    </source>
</evidence>
<dbReference type="PANTHER" id="PTHR43476:SF3">
    <property type="entry name" value="FAD-BINDING MONOOXYGENASE"/>
    <property type="match status" value="1"/>
</dbReference>
<dbReference type="Gene3D" id="3.50.50.60">
    <property type="entry name" value="FAD/NAD(P)-binding domain"/>
    <property type="match status" value="1"/>
</dbReference>
<dbReference type="RefSeq" id="WP_170157367.1">
    <property type="nucleotide sequence ID" value="NZ_QNRR01000011.1"/>
</dbReference>
<dbReference type="GO" id="GO:0008688">
    <property type="term" value="F:3-(3-hydroxyphenyl)propionate hydroxylase activity"/>
    <property type="evidence" value="ECO:0007669"/>
    <property type="project" value="TreeGrafter"/>
</dbReference>
<dbReference type="InterPro" id="IPR002938">
    <property type="entry name" value="FAD-bd"/>
</dbReference>
<evidence type="ECO:0000313" key="4">
    <source>
        <dbReference type="Proteomes" id="UP000253426"/>
    </source>
</evidence>
<dbReference type="Proteomes" id="UP000253426">
    <property type="component" value="Unassembled WGS sequence"/>
</dbReference>
<dbReference type="GO" id="GO:0019622">
    <property type="term" value="P:3-(3-hydroxy)phenylpropionate catabolic process"/>
    <property type="evidence" value="ECO:0007669"/>
    <property type="project" value="TreeGrafter"/>
</dbReference>